<feature type="domain" description="Small ribosomal subunit protein uS10" evidence="4">
    <location>
        <begin position="23"/>
        <end position="117"/>
    </location>
</feature>
<dbReference type="OMA" id="ATWSRYK"/>
<dbReference type="GO" id="GO:0003735">
    <property type="term" value="F:structural constituent of ribosome"/>
    <property type="evidence" value="ECO:0007669"/>
    <property type="project" value="InterPro"/>
</dbReference>
<dbReference type="Gene3D" id="3.30.70.600">
    <property type="entry name" value="Ribosomal protein S10 domain"/>
    <property type="match status" value="1"/>
</dbReference>
<dbReference type="AlphaFoldDB" id="J9DRP6"/>
<evidence type="ECO:0000313" key="6">
    <source>
        <dbReference type="Proteomes" id="UP000003163"/>
    </source>
</evidence>
<dbReference type="STRING" id="1003232.J9DRP6"/>
<reference evidence="6" key="2">
    <citation type="submission" date="2015-07" db="EMBL/GenBank/DDBJ databases">
        <title>Contrasting host-pathogen interactions and genome evolution in two generalist and specialist microsporidian pathogens of mosquitoes.</title>
        <authorList>
            <consortium name="The Broad Institute Genomics Platform"/>
            <consortium name="The Broad Institute Genome Sequencing Center for Infectious Disease"/>
            <person name="Cuomo C.A."/>
            <person name="Sanscrainte N.D."/>
            <person name="Goldberg J.M."/>
            <person name="Heiman D."/>
            <person name="Young S."/>
            <person name="Zeng Q."/>
            <person name="Becnel J.J."/>
            <person name="Birren B.W."/>
        </authorList>
    </citation>
    <scope>NUCLEOTIDE SEQUENCE [LARGE SCALE GENOMIC DNA]</scope>
    <source>
        <strain evidence="6">USNM 41457</strain>
    </source>
</reference>
<dbReference type="InterPro" id="IPR001848">
    <property type="entry name" value="Ribosomal_uS10"/>
</dbReference>
<evidence type="ECO:0000259" key="4">
    <source>
        <dbReference type="SMART" id="SM01403"/>
    </source>
</evidence>
<keyword evidence="3" id="KW-0687">Ribonucleoprotein</keyword>
<dbReference type="OrthoDB" id="10248551at2759"/>
<dbReference type="GO" id="GO:1990904">
    <property type="term" value="C:ribonucleoprotein complex"/>
    <property type="evidence" value="ECO:0007669"/>
    <property type="project" value="UniProtKB-KW"/>
</dbReference>
<dbReference type="HOGENOM" id="CLU_122625_0_0_1"/>
<comment type="similarity">
    <text evidence="1">Belongs to the universal ribosomal protein uS10 family.</text>
</comment>
<dbReference type="Pfam" id="PF00338">
    <property type="entry name" value="Ribosomal_S10"/>
    <property type="match status" value="1"/>
</dbReference>
<keyword evidence="6" id="KW-1185">Reference proteome</keyword>
<gene>
    <name evidence="5" type="ORF">EDEG_00705</name>
</gene>
<dbReference type="Proteomes" id="UP000003163">
    <property type="component" value="Unassembled WGS sequence"/>
</dbReference>
<name>J9DRP6_EDHAE</name>
<proteinExistence type="inferred from homology"/>
<evidence type="ECO:0000256" key="2">
    <source>
        <dbReference type="ARBA" id="ARBA00022980"/>
    </source>
</evidence>
<keyword evidence="2" id="KW-0689">Ribosomal protein</keyword>
<dbReference type="GO" id="GO:0006412">
    <property type="term" value="P:translation"/>
    <property type="evidence" value="ECO:0007669"/>
    <property type="project" value="InterPro"/>
</dbReference>
<dbReference type="VEuPathDB" id="MicrosporidiaDB:EDEG_00705"/>
<dbReference type="SMART" id="SM01403">
    <property type="entry name" value="Ribosomal_S10"/>
    <property type="match status" value="1"/>
</dbReference>
<evidence type="ECO:0000256" key="1">
    <source>
        <dbReference type="ARBA" id="ARBA00007102"/>
    </source>
</evidence>
<sequence>MIAADDKPYDIEEFTPQAELQVMIKISSVNKTIIDNVCQDLNAFLKNTVSSAVSFKPQKTEIAKITTRKSPCGEGTNTWARYKLRVYVRVFEFSVNHEMLGNIADFLKHSNVEIVLTIKN</sequence>
<dbReference type="SUPFAM" id="SSF54999">
    <property type="entry name" value="Ribosomal protein S10"/>
    <property type="match status" value="1"/>
</dbReference>
<dbReference type="PANTHER" id="PTHR11700">
    <property type="entry name" value="30S RIBOSOMAL PROTEIN S10 FAMILY MEMBER"/>
    <property type="match status" value="1"/>
</dbReference>
<organism evidence="5 6">
    <name type="scientific">Edhazardia aedis (strain USNM 41457)</name>
    <name type="common">Microsporidian parasite</name>
    <dbReference type="NCBI Taxonomy" id="1003232"/>
    <lineage>
        <taxon>Eukaryota</taxon>
        <taxon>Fungi</taxon>
        <taxon>Fungi incertae sedis</taxon>
        <taxon>Microsporidia</taxon>
        <taxon>Edhazardia</taxon>
    </lineage>
</organism>
<dbReference type="InterPro" id="IPR027486">
    <property type="entry name" value="Ribosomal_uS10_dom"/>
</dbReference>
<dbReference type="InParanoid" id="J9DRP6"/>
<accession>J9DRP6</accession>
<evidence type="ECO:0000256" key="3">
    <source>
        <dbReference type="ARBA" id="ARBA00023274"/>
    </source>
</evidence>
<dbReference type="FunCoup" id="J9DRP6">
    <property type="interactions" value="139"/>
</dbReference>
<dbReference type="EMBL" id="AFBI03000008">
    <property type="protein sequence ID" value="EJW05240.1"/>
    <property type="molecule type" value="Genomic_DNA"/>
</dbReference>
<evidence type="ECO:0000313" key="5">
    <source>
        <dbReference type="EMBL" id="EJW05240.1"/>
    </source>
</evidence>
<comment type="caution">
    <text evidence="5">The sequence shown here is derived from an EMBL/GenBank/DDBJ whole genome shotgun (WGS) entry which is preliminary data.</text>
</comment>
<dbReference type="InterPro" id="IPR036838">
    <property type="entry name" value="Ribosomal_uS10_dom_sf"/>
</dbReference>
<dbReference type="GO" id="GO:0005840">
    <property type="term" value="C:ribosome"/>
    <property type="evidence" value="ECO:0007669"/>
    <property type="project" value="UniProtKB-KW"/>
</dbReference>
<reference evidence="5 6" key="1">
    <citation type="submission" date="2011-08" db="EMBL/GenBank/DDBJ databases">
        <authorList>
            <person name="Liu Z.J."/>
            <person name="Shi F.L."/>
            <person name="Lu J.Q."/>
            <person name="Li M."/>
            <person name="Wang Z.L."/>
        </authorList>
    </citation>
    <scope>NUCLEOTIDE SEQUENCE [LARGE SCALE GENOMIC DNA]</scope>
    <source>
        <strain evidence="5 6">USNM 41457</strain>
    </source>
</reference>
<protein>
    <recommendedName>
        <fullName evidence="4">Small ribosomal subunit protein uS10 domain-containing protein</fullName>
    </recommendedName>
</protein>